<dbReference type="EMBL" id="JXJN01005384">
    <property type="status" value="NOT_ANNOTATED_CDS"/>
    <property type="molecule type" value="Genomic_DNA"/>
</dbReference>
<reference evidence="3" key="1">
    <citation type="submission" date="2015-01" db="EMBL/GenBank/DDBJ databases">
        <authorList>
            <person name="Aksoy S."/>
            <person name="Warren W."/>
            <person name="Wilson R.K."/>
        </authorList>
    </citation>
    <scope>NUCLEOTIDE SEQUENCE [LARGE SCALE GENOMIC DNA]</scope>
    <source>
        <strain evidence="3">IAEA</strain>
    </source>
</reference>
<name>A0A1B0AXS8_9MUSC</name>
<evidence type="ECO:0000313" key="3">
    <source>
        <dbReference type="Proteomes" id="UP000092460"/>
    </source>
</evidence>
<reference evidence="2" key="2">
    <citation type="submission" date="2020-05" db="UniProtKB">
        <authorList>
            <consortium name="EnsemblMetazoa"/>
        </authorList>
    </citation>
    <scope>IDENTIFICATION</scope>
    <source>
        <strain evidence="2">IAEA</strain>
    </source>
</reference>
<dbReference type="EnsemblMetazoa" id="GPPI012299-RA">
    <property type="protein sequence ID" value="GPPI012299-PA"/>
    <property type="gene ID" value="GPPI012299"/>
</dbReference>
<dbReference type="Proteomes" id="UP000092460">
    <property type="component" value="Unassembled WGS sequence"/>
</dbReference>
<dbReference type="AlphaFoldDB" id="A0A1B0AXS8"/>
<protein>
    <submittedName>
        <fullName evidence="2">Uncharacterized protein</fullName>
    </submittedName>
</protein>
<proteinExistence type="predicted"/>
<keyword evidence="1" id="KW-0472">Membrane</keyword>
<evidence type="ECO:0000313" key="2">
    <source>
        <dbReference type="EnsemblMetazoa" id="GPPI012299-PA"/>
    </source>
</evidence>
<feature type="transmembrane region" description="Helical" evidence="1">
    <location>
        <begin position="108"/>
        <end position="133"/>
    </location>
</feature>
<dbReference type="EMBL" id="JXJN01005385">
    <property type="status" value="NOT_ANNOTATED_CDS"/>
    <property type="molecule type" value="Genomic_DNA"/>
</dbReference>
<organism evidence="2 3">
    <name type="scientific">Glossina palpalis gambiensis</name>
    <dbReference type="NCBI Taxonomy" id="67801"/>
    <lineage>
        <taxon>Eukaryota</taxon>
        <taxon>Metazoa</taxon>
        <taxon>Ecdysozoa</taxon>
        <taxon>Arthropoda</taxon>
        <taxon>Hexapoda</taxon>
        <taxon>Insecta</taxon>
        <taxon>Pterygota</taxon>
        <taxon>Neoptera</taxon>
        <taxon>Endopterygota</taxon>
        <taxon>Diptera</taxon>
        <taxon>Brachycera</taxon>
        <taxon>Muscomorpha</taxon>
        <taxon>Hippoboscoidea</taxon>
        <taxon>Glossinidae</taxon>
        <taxon>Glossina</taxon>
    </lineage>
</organism>
<evidence type="ECO:0000256" key="1">
    <source>
        <dbReference type="SAM" id="Phobius"/>
    </source>
</evidence>
<feature type="transmembrane region" description="Helical" evidence="1">
    <location>
        <begin position="153"/>
        <end position="176"/>
    </location>
</feature>
<accession>A0A1B0AXS8</accession>
<keyword evidence="1" id="KW-0812">Transmembrane</keyword>
<keyword evidence="3" id="KW-1185">Reference proteome</keyword>
<keyword evidence="1" id="KW-1133">Transmembrane helix</keyword>
<dbReference type="VEuPathDB" id="VectorBase:GPPI012299"/>
<dbReference type="EMBL" id="JXJN01005383">
    <property type="status" value="NOT_ANNOTATED_CDS"/>
    <property type="molecule type" value="Genomic_DNA"/>
</dbReference>
<sequence>MLIDLIGHGFVAIQHHSWEYFSARSTCAFEFNQRHGVLALNNPYLAVSESFTVCFILLCITMHSTGNDDLIDVTKSSEDLKSLLLLAPAQSEKHENCFGMQQYCGQCYVVGFFLRYCLAFIFDMNSSLIHFMPFYQMIVGYDSSQLITDGHNLIVIIIIINNITLSSCSCIHTFCISSRRILQYIRLLKLFFCLRLSVRQLHHAFVTFFHFSQEKNMCL</sequence>